<dbReference type="InterPro" id="IPR050313">
    <property type="entry name" value="Carb_Metab_HTH_regulators"/>
</dbReference>
<dbReference type="SMART" id="SM01134">
    <property type="entry name" value="DeoRC"/>
    <property type="match status" value="1"/>
</dbReference>
<accession>A0ABS1RAC1</accession>
<proteinExistence type="predicted"/>
<gene>
    <name evidence="5" type="ORF">JKG61_19620</name>
</gene>
<keyword evidence="6" id="KW-1185">Reference proteome</keyword>
<dbReference type="Pfam" id="PF00455">
    <property type="entry name" value="DeoRC"/>
    <property type="match status" value="1"/>
</dbReference>
<dbReference type="RefSeq" id="WP_202104689.1">
    <property type="nucleotide sequence ID" value="NZ_JAERTY010000012.1"/>
</dbReference>
<name>A0ABS1RAC1_9SPHI</name>
<keyword evidence="1" id="KW-0805">Transcription regulation</keyword>
<dbReference type="InterPro" id="IPR036390">
    <property type="entry name" value="WH_DNA-bd_sf"/>
</dbReference>
<evidence type="ECO:0000256" key="1">
    <source>
        <dbReference type="ARBA" id="ARBA00023015"/>
    </source>
</evidence>
<organism evidence="5 6">
    <name type="scientific">Sphingobacterium faecale</name>
    <dbReference type="NCBI Taxonomy" id="2803775"/>
    <lineage>
        <taxon>Bacteria</taxon>
        <taxon>Pseudomonadati</taxon>
        <taxon>Bacteroidota</taxon>
        <taxon>Sphingobacteriia</taxon>
        <taxon>Sphingobacteriales</taxon>
        <taxon>Sphingobacteriaceae</taxon>
        <taxon>Sphingobacterium</taxon>
    </lineage>
</organism>
<keyword evidence="3" id="KW-0804">Transcription</keyword>
<evidence type="ECO:0000256" key="3">
    <source>
        <dbReference type="ARBA" id="ARBA00023163"/>
    </source>
</evidence>
<dbReference type="PROSITE" id="PS00894">
    <property type="entry name" value="HTH_DEOR_1"/>
    <property type="match status" value="1"/>
</dbReference>
<evidence type="ECO:0000256" key="2">
    <source>
        <dbReference type="ARBA" id="ARBA00023125"/>
    </source>
</evidence>
<dbReference type="InterPro" id="IPR018356">
    <property type="entry name" value="Tscrpt_reg_HTH_DeoR_CS"/>
</dbReference>
<evidence type="ECO:0000313" key="5">
    <source>
        <dbReference type="EMBL" id="MBL1410977.1"/>
    </source>
</evidence>
<dbReference type="PRINTS" id="PR00037">
    <property type="entry name" value="HTHLACR"/>
</dbReference>
<dbReference type="EMBL" id="JAERTY010000012">
    <property type="protein sequence ID" value="MBL1410977.1"/>
    <property type="molecule type" value="Genomic_DNA"/>
</dbReference>
<dbReference type="PANTHER" id="PTHR30363">
    <property type="entry name" value="HTH-TYPE TRANSCRIPTIONAL REGULATOR SRLR-RELATED"/>
    <property type="match status" value="1"/>
</dbReference>
<dbReference type="InterPro" id="IPR001034">
    <property type="entry name" value="DeoR_HTH"/>
</dbReference>
<dbReference type="Gene3D" id="3.40.50.1360">
    <property type="match status" value="1"/>
</dbReference>
<sequence length="249" mass="27726">MIKEERLKIILREINLYNKVLSSDLSELLNVSEDTVRRDLKELVEADLVTKVHGGAINKSLTKTLKKEEEVYGAESKVIIAQKATQLLKRDQVILIEGGTTIQSFAKHIPVNFPLHFFTISPQTAISLSENEGVVVNTVGGQLHKDSYLHTGSEVVMQLKDIRANLCLLGANGFSVENGLSDIDWEIVQVKKAMMQASKKTAILCISEKLNSNRKFIISEAANIDYLITELDTDSPLLKPYMDFGINVL</sequence>
<comment type="caution">
    <text evidence="5">The sequence shown here is derived from an EMBL/GenBank/DDBJ whole genome shotgun (WGS) entry which is preliminary data.</text>
</comment>
<dbReference type="InterPro" id="IPR014036">
    <property type="entry name" value="DeoR-like_C"/>
</dbReference>
<dbReference type="SMART" id="SM00420">
    <property type="entry name" value="HTH_DEOR"/>
    <property type="match status" value="1"/>
</dbReference>
<dbReference type="PROSITE" id="PS51000">
    <property type="entry name" value="HTH_DEOR_2"/>
    <property type="match status" value="1"/>
</dbReference>
<dbReference type="SUPFAM" id="SSF100950">
    <property type="entry name" value="NagB/RpiA/CoA transferase-like"/>
    <property type="match status" value="1"/>
</dbReference>
<reference evidence="5 6" key="1">
    <citation type="submission" date="2021-01" db="EMBL/GenBank/DDBJ databases">
        <title>C459-1 draft genome sequence.</title>
        <authorList>
            <person name="Zhang X.-F."/>
        </authorList>
    </citation>
    <scope>NUCLEOTIDE SEQUENCE [LARGE SCALE GENOMIC DNA]</scope>
    <source>
        <strain evidence="6">C459-1</strain>
    </source>
</reference>
<protein>
    <submittedName>
        <fullName evidence="5">DeoR/GlpR transcriptional regulator</fullName>
    </submittedName>
</protein>
<dbReference type="InterPro" id="IPR036388">
    <property type="entry name" value="WH-like_DNA-bd_sf"/>
</dbReference>
<feature type="domain" description="HTH deoR-type" evidence="4">
    <location>
        <begin position="3"/>
        <end position="58"/>
    </location>
</feature>
<dbReference type="InterPro" id="IPR037171">
    <property type="entry name" value="NagB/RpiA_transferase-like"/>
</dbReference>
<evidence type="ECO:0000313" key="6">
    <source>
        <dbReference type="Proteomes" id="UP000625283"/>
    </source>
</evidence>
<dbReference type="SUPFAM" id="SSF46785">
    <property type="entry name" value="Winged helix' DNA-binding domain"/>
    <property type="match status" value="1"/>
</dbReference>
<evidence type="ECO:0000259" key="4">
    <source>
        <dbReference type="PROSITE" id="PS51000"/>
    </source>
</evidence>
<dbReference type="Gene3D" id="1.10.10.10">
    <property type="entry name" value="Winged helix-like DNA-binding domain superfamily/Winged helix DNA-binding domain"/>
    <property type="match status" value="1"/>
</dbReference>
<dbReference type="PANTHER" id="PTHR30363:SF44">
    <property type="entry name" value="AGA OPERON TRANSCRIPTIONAL REPRESSOR-RELATED"/>
    <property type="match status" value="1"/>
</dbReference>
<dbReference type="Pfam" id="PF08220">
    <property type="entry name" value="HTH_DeoR"/>
    <property type="match status" value="1"/>
</dbReference>
<dbReference type="Proteomes" id="UP000625283">
    <property type="component" value="Unassembled WGS sequence"/>
</dbReference>
<keyword evidence="2" id="KW-0238">DNA-binding</keyword>